<evidence type="ECO:0000313" key="3">
    <source>
        <dbReference type="Proteomes" id="UP001152607"/>
    </source>
</evidence>
<feature type="compositionally biased region" description="Basic and acidic residues" evidence="1">
    <location>
        <begin position="1"/>
        <end position="15"/>
    </location>
</feature>
<dbReference type="AlphaFoldDB" id="A0A9W4XNX9"/>
<evidence type="ECO:0000313" key="2">
    <source>
        <dbReference type="EMBL" id="CAI6335420.1"/>
    </source>
</evidence>
<evidence type="ECO:0008006" key="4">
    <source>
        <dbReference type="Google" id="ProtNLM"/>
    </source>
</evidence>
<keyword evidence="3" id="KW-1185">Reference proteome</keyword>
<sequence>MPHAEHTNGDSHDDAPLTNGDKPHSKVLSHLSTYPVLNDTYSAYKSHPYGQKSLSLAHQTYVRFIAPLHPYLQTPYSYVSPYLTRADELGDTGLSKVDSRFPIVKEDTSKLKETVINYVHVPLQLVGQGKDYLFSTFKDEYSKTNGDDGVVKNIKALVSTELKIGQDGYQIARSYLGKGKKEVNKKVN</sequence>
<gene>
    <name evidence="2" type="ORF">PDIGIT_LOCUS8501</name>
</gene>
<evidence type="ECO:0000256" key="1">
    <source>
        <dbReference type="SAM" id="MobiDB-lite"/>
    </source>
</evidence>
<name>A0A9W4XNX9_9PLEO</name>
<comment type="caution">
    <text evidence="2">The sequence shown here is derived from an EMBL/GenBank/DDBJ whole genome shotgun (WGS) entry which is preliminary data.</text>
</comment>
<dbReference type="OrthoDB" id="376826at2759"/>
<dbReference type="Proteomes" id="UP001152607">
    <property type="component" value="Unassembled WGS sequence"/>
</dbReference>
<proteinExistence type="predicted"/>
<accession>A0A9W4XNX9</accession>
<organism evidence="2 3">
    <name type="scientific">Periconia digitata</name>
    <dbReference type="NCBI Taxonomy" id="1303443"/>
    <lineage>
        <taxon>Eukaryota</taxon>
        <taxon>Fungi</taxon>
        <taxon>Dikarya</taxon>
        <taxon>Ascomycota</taxon>
        <taxon>Pezizomycotina</taxon>
        <taxon>Dothideomycetes</taxon>
        <taxon>Pleosporomycetidae</taxon>
        <taxon>Pleosporales</taxon>
        <taxon>Massarineae</taxon>
        <taxon>Periconiaceae</taxon>
        <taxon>Periconia</taxon>
    </lineage>
</organism>
<feature type="region of interest" description="Disordered" evidence="1">
    <location>
        <begin position="1"/>
        <end position="24"/>
    </location>
</feature>
<protein>
    <recommendedName>
        <fullName evidence="4">CAP20-like protein</fullName>
    </recommendedName>
</protein>
<dbReference type="EMBL" id="CAOQHR010000005">
    <property type="protein sequence ID" value="CAI6335420.1"/>
    <property type="molecule type" value="Genomic_DNA"/>
</dbReference>
<reference evidence="2" key="1">
    <citation type="submission" date="2023-01" db="EMBL/GenBank/DDBJ databases">
        <authorList>
            <person name="Van Ghelder C."/>
            <person name="Rancurel C."/>
        </authorList>
    </citation>
    <scope>NUCLEOTIDE SEQUENCE</scope>
    <source>
        <strain evidence="2">CNCM I-4278</strain>
    </source>
</reference>
<dbReference type="Pfam" id="PF17316">
    <property type="entry name" value="Perilipin_2"/>
    <property type="match status" value="1"/>
</dbReference>